<dbReference type="InterPro" id="IPR027785">
    <property type="entry name" value="UvrD-like_helicase_C"/>
</dbReference>
<evidence type="ECO:0000256" key="4">
    <source>
        <dbReference type="ARBA" id="ARBA00022801"/>
    </source>
</evidence>
<evidence type="ECO:0000256" key="8">
    <source>
        <dbReference type="ARBA" id="ARBA00023125"/>
    </source>
</evidence>
<dbReference type="EMBL" id="BAZW01000027">
    <property type="protein sequence ID" value="GAO30631.1"/>
    <property type="molecule type" value="Genomic_DNA"/>
</dbReference>
<dbReference type="PANTHER" id="PTHR43788">
    <property type="entry name" value="DNA2/NAM7 HELICASE FAMILY MEMBER"/>
    <property type="match status" value="1"/>
</dbReference>
<dbReference type="GO" id="GO:0005524">
    <property type="term" value="F:ATP binding"/>
    <property type="evidence" value="ECO:0007669"/>
    <property type="project" value="UniProtKB-UniRule"/>
</dbReference>
<accession>A0A0E9LZS5</accession>
<dbReference type="InterPro" id="IPR006344">
    <property type="entry name" value="RecD"/>
</dbReference>
<dbReference type="SMART" id="SM00382">
    <property type="entry name" value="AAA"/>
    <property type="match status" value="1"/>
</dbReference>
<keyword evidence="2 11" id="KW-0547">Nucleotide-binding</keyword>
<comment type="subunit">
    <text evidence="11">Heterotrimer of RecB, RecC and RecD. All subunits contribute to DNA-binding.</text>
</comment>
<dbReference type="GO" id="GO:0017116">
    <property type="term" value="F:single-stranded DNA helicase activity"/>
    <property type="evidence" value="ECO:0007669"/>
    <property type="project" value="TreeGrafter"/>
</dbReference>
<sequence length="601" mass="66994">MQTINDVHAQFAGFFPEVELRPLIYLLSKKLSEGHVCIDPMALLDSSELPEPLDQVVGDVAQLLGDSQLVSTACGPKRPMVWHRERLYLQRYFHYETVILERIKDFLDSERERFPAMKQALEMQRELIRRLFGADENAGSRPDFDWQMMAALLALVNQFTIITGGPGTGKTTTVAKILTILFAVNPAAKVALAAPTGKAAFRMAESLKNTHIELTEAVKEQFGRLEPVTLHRLLKAHGTSSKFRHHAGNPLRYDLVIVDEASMVDVTLFAKLLDAVGSNTQLILLGDKNQLASVEAGSVLGDLCHTQSTMNVVTSEKARFIQQFLVEAEPSIPHHLVVEACPNPLAEHVVELQKSHRFSDEKGIGLLSKAIINNDQPVLQAFLLENIDDAITIDKGYDAEKFHAFAEGYRAYIQEPDTALALKKLNDLRVLCAIREGDQGVYAVNRRIEGYLQEKKWLQPQNEFYENRPVMVLQNNPGLRLFNGDIGIVRKDAEGSPKVWFEDASGALRAFIPGHIGAVETVFATTVHKSQGSEFDRVLVLLPNQPQLPIMTRELVYTAITRGKSHVLLQCTDEVLMAAAARSVERASGLMHRIDEITNKQ</sequence>
<keyword evidence="1 11" id="KW-0540">Nuclease</keyword>
<comment type="similarity">
    <text evidence="11">Belongs to the RecD family.</text>
</comment>
<evidence type="ECO:0000256" key="6">
    <source>
        <dbReference type="ARBA" id="ARBA00022839"/>
    </source>
</evidence>
<dbReference type="InterPro" id="IPR003593">
    <property type="entry name" value="AAA+_ATPase"/>
</dbReference>
<dbReference type="GO" id="GO:0008854">
    <property type="term" value="F:exodeoxyribonuclease V activity"/>
    <property type="evidence" value="ECO:0007669"/>
    <property type="project" value="InterPro"/>
</dbReference>
<feature type="domain" description="AAA+ ATPase" evidence="12">
    <location>
        <begin position="156"/>
        <end position="368"/>
    </location>
</feature>
<dbReference type="GO" id="GO:0003677">
    <property type="term" value="F:DNA binding"/>
    <property type="evidence" value="ECO:0007669"/>
    <property type="project" value="UniProtKB-UniRule"/>
</dbReference>
<organism evidence="13 14">
    <name type="scientific">Geofilum rubicundum JCM 15548</name>
    <dbReference type="NCBI Taxonomy" id="1236989"/>
    <lineage>
        <taxon>Bacteria</taxon>
        <taxon>Pseudomonadati</taxon>
        <taxon>Bacteroidota</taxon>
        <taxon>Bacteroidia</taxon>
        <taxon>Marinilabiliales</taxon>
        <taxon>Marinilabiliaceae</taxon>
        <taxon>Geofilum</taxon>
    </lineage>
</organism>
<dbReference type="GO" id="GO:0000724">
    <property type="term" value="P:double-strand break repair via homologous recombination"/>
    <property type="evidence" value="ECO:0007669"/>
    <property type="project" value="UniProtKB-UniRule"/>
</dbReference>
<evidence type="ECO:0000256" key="3">
    <source>
        <dbReference type="ARBA" id="ARBA00022763"/>
    </source>
</evidence>
<dbReference type="EC" id="5.6.2.3" evidence="11"/>
<dbReference type="GO" id="GO:0016887">
    <property type="term" value="F:ATP hydrolysis activity"/>
    <property type="evidence" value="ECO:0007669"/>
    <property type="project" value="RHEA"/>
</dbReference>
<evidence type="ECO:0000313" key="14">
    <source>
        <dbReference type="Proteomes" id="UP000032900"/>
    </source>
</evidence>
<comment type="catalytic activity">
    <reaction evidence="11">
        <text>ATP + H2O = ADP + phosphate + H(+)</text>
        <dbReference type="Rhea" id="RHEA:13065"/>
        <dbReference type="ChEBI" id="CHEBI:15377"/>
        <dbReference type="ChEBI" id="CHEBI:15378"/>
        <dbReference type="ChEBI" id="CHEBI:30616"/>
        <dbReference type="ChEBI" id="CHEBI:43474"/>
        <dbReference type="ChEBI" id="CHEBI:456216"/>
        <dbReference type="EC" id="5.6.2.3"/>
    </reaction>
</comment>
<protein>
    <recommendedName>
        <fullName evidence="11">RecBCD enzyme subunit RecD</fullName>
        <ecNumber evidence="11">5.6.2.3</ecNumber>
    </recommendedName>
    <alternativeName>
        <fullName evidence="11">DNA 5'-3' helicase subunit RecD</fullName>
    </alternativeName>
    <alternativeName>
        <fullName evidence="11">Exonuclease V subunit RecD</fullName>
        <shortName evidence="11">ExoV subunit RecD</shortName>
    </alternativeName>
    <alternativeName>
        <fullName evidence="11">Helicase/nuclease RecBCD subunit RecD</fullName>
    </alternativeName>
</protein>
<evidence type="ECO:0000256" key="7">
    <source>
        <dbReference type="ARBA" id="ARBA00022840"/>
    </source>
</evidence>
<dbReference type="Pfam" id="PF13538">
    <property type="entry name" value="UvrD_C_2"/>
    <property type="match status" value="1"/>
</dbReference>
<evidence type="ECO:0000256" key="2">
    <source>
        <dbReference type="ARBA" id="ARBA00022741"/>
    </source>
</evidence>
<gene>
    <name evidence="11" type="primary">recD</name>
    <name evidence="13" type="ORF">JCM15548_12923</name>
</gene>
<comment type="function">
    <text evidence="11">A helicase/nuclease that prepares dsDNA breaks (DSB) for recombinational DNA repair. Binds to DSBs and unwinds DNA via a highly rapid and processive ATP-dependent bidirectional helicase activity. Unwinds dsDNA until it encounters a Chi (crossover hotspot instigator) sequence from the 3' direction. Cuts ssDNA a few nucleotides 3' to the Chi site. The properties and activities of the enzyme are changed at Chi. The Chi-altered holoenzyme produces a long 3'-ssDNA overhang and facilitates RecA-binding to the ssDNA for homologous DNA recombination and repair. Holoenzyme degrades any linearized DNA that is unable to undergo homologous recombination. In the holoenzyme this subunit has ssDNA-dependent ATPase and 5'-3' helicase activity. When added to pre-assembled RecBC greatly stimulates nuclease activity and augments holoenzyme processivity. Negatively regulates the RecA-loading ability of RecBCD.</text>
</comment>
<dbReference type="AlphaFoldDB" id="A0A0E9LZS5"/>
<comment type="miscellaneous">
    <text evidence="11">In the RecBCD complex, RecB has a slow 3'-5' helicase, an exonuclease activity and loads RecA onto ssDNA, RecD has a fast 5'-3' helicase activity, while RecC stimulates the ATPase and processivity of the RecB helicase and contributes to recognition of the Chi site.</text>
</comment>
<dbReference type="Proteomes" id="UP000032900">
    <property type="component" value="Unassembled WGS sequence"/>
</dbReference>
<dbReference type="RefSeq" id="WP_062125754.1">
    <property type="nucleotide sequence ID" value="NZ_BAZW01000027.1"/>
</dbReference>
<dbReference type="Pfam" id="PF21185">
    <property type="entry name" value="RecD_N"/>
    <property type="match status" value="1"/>
</dbReference>
<dbReference type="HAMAP" id="MF_01487">
    <property type="entry name" value="RecD"/>
    <property type="match status" value="1"/>
</dbReference>
<keyword evidence="6 11" id="KW-0269">Exonuclease</keyword>
<evidence type="ECO:0000259" key="12">
    <source>
        <dbReference type="SMART" id="SM00382"/>
    </source>
</evidence>
<dbReference type="InterPro" id="IPR041851">
    <property type="entry name" value="RecD_N_sf"/>
</dbReference>
<dbReference type="Gene3D" id="2.30.30.940">
    <property type="match status" value="1"/>
</dbReference>
<reference evidence="13 14" key="1">
    <citation type="journal article" date="2015" name="Microbes Environ.">
        <title>Distribution and evolution of nitrogen fixation genes in the phylum bacteroidetes.</title>
        <authorList>
            <person name="Inoue J."/>
            <person name="Oshima K."/>
            <person name="Suda W."/>
            <person name="Sakamoto M."/>
            <person name="Iino T."/>
            <person name="Noda S."/>
            <person name="Hongoh Y."/>
            <person name="Hattori M."/>
            <person name="Ohkuma M."/>
        </authorList>
    </citation>
    <scope>NUCLEOTIDE SEQUENCE [LARGE SCALE GENOMIC DNA]</scope>
    <source>
        <strain evidence="13">JCM 15548</strain>
    </source>
</reference>
<dbReference type="GO" id="GO:0043139">
    <property type="term" value="F:5'-3' DNA helicase activity"/>
    <property type="evidence" value="ECO:0007669"/>
    <property type="project" value="UniProtKB-UniRule"/>
</dbReference>
<dbReference type="Gene3D" id="1.10.10.1020">
    <property type="entry name" value="RecBCD complex, subunit RecD, N-terminal domain"/>
    <property type="match status" value="1"/>
</dbReference>
<feature type="binding site" evidence="11">
    <location>
        <begin position="164"/>
        <end position="171"/>
    </location>
    <ligand>
        <name>ATP</name>
        <dbReference type="ChEBI" id="CHEBI:30616"/>
    </ligand>
</feature>
<dbReference type="OrthoDB" id="9803432at2"/>
<dbReference type="STRING" id="1236989.JCM15548_12923"/>
<dbReference type="InterPro" id="IPR049550">
    <property type="entry name" value="RecD_N"/>
</dbReference>
<keyword evidence="7 11" id="KW-0067">ATP-binding</keyword>
<comment type="caution">
    <text evidence="13">The sequence shown here is derived from an EMBL/GenBank/DDBJ whole genome shotgun (WGS) entry which is preliminary data.</text>
</comment>
<evidence type="ECO:0000256" key="9">
    <source>
        <dbReference type="ARBA" id="ARBA00023204"/>
    </source>
</evidence>
<dbReference type="SUPFAM" id="SSF52540">
    <property type="entry name" value="P-loop containing nucleoside triphosphate hydrolases"/>
    <property type="match status" value="2"/>
</dbReference>
<keyword evidence="4 11" id="KW-0378">Hydrolase</keyword>
<dbReference type="Pfam" id="PF13245">
    <property type="entry name" value="AAA_19"/>
    <property type="match status" value="1"/>
</dbReference>
<keyword evidence="14" id="KW-1185">Reference proteome</keyword>
<keyword evidence="9 11" id="KW-0234">DNA repair</keyword>
<dbReference type="GO" id="GO:0009338">
    <property type="term" value="C:exodeoxyribonuclease V complex"/>
    <property type="evidence" value="ECO:0007669"/>
    <property type="project" value="InterPro"/>
</dbReference>
<evidence type="ECO:0000256" key="5">
    <source>
        <dbReference type="ARBA" id="ARBA00022806"/>
    </source>
</evidence>
<dbReference type="Gene3D" id="3.40.50.300">
    <property type="entry name" value="P-loop containing nucleotide triphosphate hydrolases"/>
    <property type="match status" value="3"/>
</dbReference>
<keyword evidence="10 11" id="KW-0413">Isomerase</keyword>
<evidence type="ECO:0000256" key="11">
    <source>
        <dbReference type="HAMAP-Rule" id="MF_01487"/>
    </source>
</evidence>
<evidence type="ECO:0000313" key="13">
    <source>
        <dbReference type="EMBL" id="GAO30631.1"/>
    </source>
</evidence>
<name>A0A0E9LZS5_9BACT</name>
<dbReference type="InterPro" id="IPR027417">
    <property type="entry name" value="P-loop_NTPase"/>
</dbReference>
<keyword evidence="5 11" id="KW-0347">Helicase</keyword>
<dbReference type="NCBIfam" id="TIGR01447">
    <property type="entry name" value="recD"/>
    <property type="match status" value="1"/>
</dbReference>
<evidence type="ECO:0000256" key="1">
    <source>
        <dbReference type="ARBA" id="ARBA00022722"/>
    </source>
</evidence>
<keyword evidence="8 11" id="KW-0238">DNA-binding</keyword>
<evidence type="ECO:0000256" key="10">
    <source>
        <dbReference type="ARBA" id="ARBA00023235"/>
    </source>
</evidence>
<dbReference type="CDD" id="cd17933">
    <property type="entry name" value="DEXSc_RecD-like"/>
    <property type="match status" value="1"/>
</dbReference>
<proteinExistence type="inferred from homology"/>
<dbReference type="CDD" id="cd18809">
    <property type="entry name" value="SF1_C_RecD"/>
    <property type="match status" value="1"/>
</dbReference>
<dbReference type="InterPro" id="IPR050534">
    <property type="entry name" value="Coronavir_polyprotein_1ab"/>
</dbReference>
<keyword evidence="3 11" id="KW-0227">DNA damage</keyword>
<dbReference type="PANTHER" id="PTHR43788:SF6">
    <property type="entry name" value="DNA HELICASE B"/>
    <property type="match status" value="1"/>
</dbReference>